<sequence length="316" mass="35284">MTLIAIFLAVLLDWLIGDPYSWPHPVKWMGSYIYLCMRSQEKRQFSPYLFGFFLWLTTVGLALGVSYGLLWLAGLVHPVFYWLVWIYLAYASLAAKSLAFEAQKVYHTLKFGTLEEARKQVGMIVGRETSQLTPEEISKATIETVAENTSDGVIGPLLCLFLGGPILAMTYKAINTLDSMVGYKTEKYRKIGLISAKMDDLANLIPARLTWLFLILSSQILLLDFKGALRIGWRDRYQHASPNSAFSEAVVAGALGIQLGGPHVYHGELIEKPTIGDASRPVVADDIQTAISLLYTSTMTGLILFTLFYLVMQAYF</sequence>
<evidence type="ECO:0000256" key="6">
    <source>
        <dbReference type="ARBA" id="ARBA00022692"/>
    </source>
</evidence>
<evidence type="ECO:0000256" key="4">
    <source>
        <dbReference type="ARBA" id="ARBA00022475"/>
    </source>
</evidence>
<evidence type="ECO:0000313" key="11">
    <source>
        <dbReference type="Proteomes" id="UP000249623"/>
    </source>
</evidence>
<dbReference type="AlphaFoldDB" id="A0A2X3VP55"/>
<protein>
    <recommendedName>
        <fullName evidence="9">Cobalamin biosynthesis protein CobD</fullName>
    </recommendedName>
</protein>
<keyword evidence="8 9" id="KW-0472">Membrane</keyword>
<dbReference type="GO" id="GO:0009236">
    <property type="term" value="P:cobalamin biosynthetic process"/>
    <property type="evidence" value="ECO:0007669"/>
    <property type="project" value="UniProtKB-UniRule"/>
</dbReference>
<dbReference type="GO" id="GO:0048472">
    <property type="term" value="F:threonine-phosphate decarboxylase activity"/>
    <property type="evidence" value="ECO:0007669"/>
    <property type="project" value="InterPro"/>
</dbReference>
<evidence type="ECO:0000256" key="8">
    <source>
        <dbReference type="ARBA" id="ARBA00023136"/>
    </source>
</evidence>
<dbReference type="GO" id="GO:0016874">
    <property type="term" value="F:ligase activity"/>
    <property type="evidence" value="ECO:0007669"/>
    <property type="project" value="UniProtKB-KW"/>
</dbReference>
<proteinExistence type="inferred from homology"/>
<gene>
    <name evidence="9" type="primary">cobD</name>
    <name evidence="10" type="ORF">NCTC11085_00479</name>
</gene>
<dbReference type="PANTHER" id="PTHR34308:SF1">
    <property type="entry name" value="COBALAMIN BIOSYNTHESIS PROTEIN CBIB"/>
    <property type="match status" value="1"/>
</dbReference>
<evidence type="ECO:0000256" key="7">
    <source>
        <dbReference type="ARBA" id="ARBA00022989"/>
    </source>
</evidence>
<dbReference type="NCBIfam" id="TIGR00380">
    <property type="entry name" value="cobal_cbiB"/>
    <property type="match status" value="1"/>
</dbReference>
<keyword evidence="7 9" id="KW-1133">Transmembrane helix</keyword>
<keyword evidence="10" id="KW-0436">Ligase</keyword>
<dbReference type="UniPathway" id="UPA00148"/>
<comment type="pathway">
    <text evidence="2 9">Cofactor biosynthesis; adenosylcobalamin biosynthesis.</text>
</comment>
<dbReference type="GO" id="GO:0015420">
    <property type="term" value="F:ABC-type vitamin B12 transporter activity"/>
    <property type="evidence" value="ECO:0007669"/>
    <property type="project" value="UniProtKB-UniRule"/>
</dbReference>
<keyword evidence="4 9" id="KW-1003">Cell membrane</keyword>
<dbReference type="HAMAP" id="MF_00024">
    <property type="entry name" value="CobD_CbiB"/>
    <property type="match status" value="1"/>
</dbReference>
<feature type="transmembrane region" description="Helical" evidence="9">
    <location>
        <begin position="48"/>
        <end position="72"/>
    </location>
</feature>
<accession>A0A2X3VP55</accession>
<dbReference type="InterPro" id="IPR004485">
    <property type="entry name" value="Cobalamin_biosynth_CobD/CbiB"/>
</dbReference>
<evidence type="ECO:0000256" key="9">
    <source>
        <dbReference type="HAMAP-Rule" id="MF_00024"/>
    </source>
</evidence>
<dbReference type="EMBL" id="LS483346">
    <property type="protein sequence ID" value="SQF33996.1"/>
    <property type="molecule type" value="Genomic_DNA"/>
</dbReference>
<evidence type="ECO:0000313" key="10">
    <source>
        <dbReference type="EMBL" id="SQF33996.1"/>
    </source>
</evidence>
<feature type="transmembrane region" description="Helical" evidence="9">
    <location>
        <begin position="205"/>
        <end position="223"/>
    </location>
</feature>
<evidence type="ECO:0000256" key="3">
    <source>
        <dbReference type="ARBA" id="ARBA00006263"/>
    </source>
</evidence>
<dbReference type="GO" id="GO:0005886">
    <property type="term" value="C:plasma membrane"/>
    <property type="evidence" value="ECO:0007669"/>
    <property type="project" value="UniProtKB-SubCell"/>
</dbReference>
<dbReference type="PANTHER" id="PTHR34308">
    <property type="entry name" value="COBALAMIN BIOSYNTHESIS PROTEIN CBIB"/>
    <property type="match status" value="1"/>
</dbReference>
<evidence type="ECO:0000256" key="5">
    <source>
        <dbReference type="ARBA" id="ARBA00022573"/>
    </source>
</evidence>
<name>A0A2X3VP55_STRSA</name>
<dbReference type="RefSeq" id="WP_002925808.1">
    <property type="nucleotide sequence ID" value="NZ_CP071430.1"/>
</dbReference>
<keyword evidence="6 9" id="KW-0812">Transmembrane</keyword>
<organism evidence="10 11">
    <name type="scientific">Streptococcus sanguinis</name>
    <dbReference type="NCBI Taxonomy" id="1305"/>
    <lineage>
        <taxon>Bacteria</taxon>
        <taxon>Bacillati</taxon>
        <taxon>Bacillota</taxon>
        <taxon>Bacilli</taxon>
        <taxon>Lactobacillales</taxon>
        <taxon>Streptococcaceae</taxon>
        <taxon>Streptococcus</taxon>
    </lineage>
</organism>
<evidence type="ECO:0000256" key="1">
    <source>
        <dbReference type="ARBA" id="ARBA00004651"/>
    </source>
</evidence>
<feature type="transmembrane region" description="Helical" evidence="9">
    <location>
        <begin position="79"/>
        <end position="100"/>
    </location>
</feature>
<evidence type="ECO:0000256" key="2">
    <source>
        <dbReference type="ARBA" id="ARBA00004953"/>
    </source>
</evidence>
<comment type="subcellular location">
    <subcellularLocation>
        <location evidence="1 9">Cell membrane</location>
        <topology evidence="1 9">Multi-pass membrane protein</topology>
    </subcellularLocation>
</comment>
<comment type="similarity">
    <text evidence="3 9">Belongs to the CobD/CbiB family.</text>
</comment>
<comment type="function">
    <text evidence="9">Converts cobyric acid to cobinamide by the addition of aminopropanol on the F carboxylic group.</text>
</comment>
<keyword evidence="5 9" id="KW-0169">Cobalamin biosynthesis</keyword>
<reference evidence="10 11" key="1">
    <citation type="submission" date="2018-06" db="EMBL/GenBank/DDBJ databases">
        <authorList>
            <consortium name="Pathogen Informatics"/>
            <person name="Doyle S."/>
        </authorList>
    </citation>
    <scope>NUCLEOTIDE SEQUENCE [LARGE SCALE GENOMIC DNA]</scope>
    <source>
        <strain evidence="10 11">NCTC11085</strain>
    </source>
</reference>
<feature type="transmembrane region" description="Helical" evidence="9">
    <location>
        <begin position="290"/>
        <end position="311"/>
    </location>
</feature>
<dbReference type="Proteomes" id="UP000249623">
    <property type="component" value="Chromosome 1"/>
</dbReference>
<dbReference type="Pfam" id="PF03186">
    <property type="entry name" value="CobD_Cbib"/>
    <property type="match status" value="1"/>
</dbReference>
<feature type="transmembrane region" description="Helical" evidence="9">
    <location>
        <begin position="153"/>
        <end position="174"/>
    </location>
</feature>